<organism evidence="2 3">
    <name type="scientific">Hirundo rustica rustica</name>
    <dbReference type="NCBI Taxonomy" id="333673"/>
    <lineage>
        <taxon>Eukaryota</taxon>
        <taxon>Metazoa</taxon>
        <taxon>Chordata</taxon>
        <taxon>Craniata</taxon>
        <taxon>Vertebrata</taxon>
        <taxon>Euteleostomi</taxon>
        <taxon>Archelosauria</taxon>
        <taxon>Archosauria</taxon>
        <taxon>Dinosauria</taxon>
        <taxon>Saurischia</taxon>
        <taxon>Theropoda</taxon>
        <taxon>Coelurosauria</taxon>
        <taxon>Aves</taxon>
        <taxon>Neognathae</taxon>
        <taxon>Neoaves</taxon>
        <taxon>Telluraves</taxon>
        <taxon>Australaves</taxon>
        <taxon>Passeriformes</taxon>
        <taxon>Sylvioidea</taxon>
        <taxon>Hirundinidae</taxon>
        <taxon>Hirundo</taxon>
    </lineage>
</organism>
<gene>
    <name evidence="2" type="ORF">DUI87_18900</name>
</gene>
<proteinExistence type="predicted"/>
<accession>A0A3M0JTT9</accession>
<feature type="compositionally biased region" description="Low complexity" evidence="1">
    <location>
        <begin position="10"/>
        <end position="19"/>
    </location>
</feature>
<evidence type="ECO:0000313" key="3">
    <source>
        <dbReference type="Proteomes" id="UP000269221"/>
    </source>
</evidence>
<dbReference type="EMBL" id="QRBI01000125">
    <property type="protein sequence ID" value="RMC04456.1"/>
    <property type="molecule type" value="Genomic_DNA"/>
</dbReference>
<protein>
    <submittedName>
        <fullName evidence="2">Uncharacterized protein</fullName>
    </submittedName>
</protein>
<comment type="caution">
    <text evidence="2">The sequence shown here is derived from an EMBL/GenBank/DDBJ whole genome shotgun (WGS) entry which is preliminary data.</text>
</comment>
<dbReference type="OrthoDB" id="8939918at2759"/>
<reference evidence="2 3" key="1">
    <citation type="submission" date="2018-07" db="EMBL/GenBank/DDBJ databases">
        <title>A high quality draft genome assembly of the barn swallow (H. rustica rustica).</title>
        <authorList>
            <person name="Formenti G."/>
            <person name="Chiara M."/>
            <person name="Poveda L."/>
            <person name="Francoijs K.-J."/>
            <person name="Bonisoli-Alquati A."/>
            <person name="Canova L."/>
            <person name="Gianfranceschi L."/>
            <person name="Horner D.S."/>
            <person name="Saino N."/>
        </authorList>
    </citation>
    <scope>NUCLEOTIDE SEQUENCE [LARGE SCALE GENOMIC DNA]</scope>
    <source>
        <strain evidence="2">Chelidonia</strain>
        <tissue evidence="2">Blood</tissue>
    </source>
</reference>
<dbReference type="PANTHER" id="PTHR33332">
    <property type="entry name" value="REVERSE TRANSCRIPTASE DOMAIN-CONTAINING PROTEIN"/>
    <property type="match status" value="1"/>
</dbReference>
<evidence type="ECO:0000313" key="2">
    <source>
        <dbReference type="EMBL" id="RMC04456.1"/>
    </source>
</evidence>
<evidence type="ECO:0000256" key="1">
    <source>
        <dbReference type="SAM" id="MobiDB-lite"/>
    </source>
</evidence>
<dbReference type="Proteomes" id="UP000269221">
    <property type="component" value="Unassembled WGS sequence"/>
</dbReference>
<dbReference type="STRING" id="333673.A0A3M0JTT9"/>
<name>A0A3M0JTT9_HIRRU</name>
<keyword evidence="3" id="KW-1185">Reference proteome</keyword>
<dbReference type="AlphaFoldDB" id="A0A3M0JTT9"/>
<feature type="region of interest" description="Disordered" evidence="1">
    <location>
        <begin position="1"/>
        <end position="22"/>
    </location>
</feature>
<sequence length="120" mass="13045">MQGTAPGEEQPQAPAQPWADLLGSSSAEKDLGVLADSELSMSQQCVLVAKKSNGILREHEEEHCQQVKGGDPVPCSVLVRPHLECCVQFWAPQEKRHGVPGLDPATKMMKGLEHLSYDKS</sequence>